<comment type="caution">
    <text evidence="1">The sequence shown here is derived from an EMBL/GenBank/DDBJ whole genome shotgun (WGS) entry which is preliminary data.</text>
</comment>
<proteinExistence type="predicted"/>
<reference evidence="1 2" key="1">
    <citation type="submission" date="2024-10" db="EMBL/GenBank/DDBJ databases">
        <title>Updated reference genomes for cyclostephanoid diatoms.</title>
        <authorList>
            <person name="Roberts W.R."/>
            <person name="Alverson A.J."/>
        </authorList>
    </citation>
    <scope>NUCLEOTIDE SEQUENCE [LARGE SCALE GENOMIC DNA]</scope>
    <source>
        <strain evidence="1 2">AJA010-31</strain>
    </source>
</reference>
<dbReference type="AlphaFoldDB" id="A0ABD3PAB7"/>
<evidence type="ECO:0000313" key="2">
    <source>
        <dbReference type="Proteomes" id="UP001530400"/>
    </source>
</evidence>
<gene>
    <name evidence="1" type="ORF">ACHAWO_011239</name>
</gene>
<name>A0ABD3PAB7_9STRA</name>
<sequence>MPYEIDPDEMEAAINMAMLSPIPVVPKRSATDFLSASSSALAAASPHAIASPGWFTADQERQLLTTIGSDKVLITDVQRTEMSRLVYMIIRSTNLPESFQNTTTSPQLILISRAIENKLFERAESHQSYLDLSTLAFRLSALACPNIHRRIQGWTE</sequence>
<dbReference type="EMBL" id="JALLPJ020000709">
    <property type="protein sequence ID" value="KAL3784947.1"/>
    <property type="molecule type" value="Genomic_DNA"/>
</dbReference>
<keyword evidence="2" id="KW-1185">Reference proteome</keyword>
<organism evidence="1 2">
    <name type="scientific">Cyclotella atomus</name>
    <dbReference type="NCBI Taxonomy" id="382360"/>
    <lineage>
        <taxon>Eukaryota</taxon>
        <taxon>Sar</taxon>
        <taxon>Stramenopiles</taxon>
        <taxon>Ochrophyta</taxon>
        <taxon>Bacillariophyta</taxon>
        <taxon>Coscinodiscophyceae</taxon>
        <taxon>Thalassiosirophycidae</taxon>
        <taxon>Stephanodiscales</taxon>
        <taxon>Stephanodiscaceae</taxon>
        <taxon>Cyclotella</taxon>
    </lineage>
</organism>
<protein>
    <submittedName>
        <fullName evidence="1">Uncharacterized protein</fullName>
    </submittedName>
</protein>
<dbReference type="Proteomes" id="UP001530400">
    <property type="component" value="Unassembled WGS sequence"/>
</dbReference>
<accession>A0ABD3PAB7</accession>
<evidence type="ECO:0000313" key="1">
    <source>
        <dbReference type="EMBL" id="KAL3784947.1"/>
    </source>
</evidence>